<evidence type="ECO:0000256" key="5">
    <source>
        <dbReference type="ARBA" id="ARBA00022840"/>
    </source>
</evidence>
<dbReference type="PANTHER" id="PTHR45992:SF2">
    <property type="entry name" value="EUKARYOTIC ELONGATION FACTOR 2 KINASE"/>
    <property type="match status" value="1"/>
</dbReference>
<dbReference type="PANTHER" id="PTHR45992">
    <property type="entry name" value="EUKARYOTIC ELONGATION FACTOR 2 KINASE-RELATED"/>
    <property type="match status" value="1"/>
</dbReference>
<feature type="region of interest" description="Disordered" evidence="6">
    <location>
        <begin position="47"/>
        <end position="69"/>
    </location>
</feature>
<evidence type="ECO:0000313" key="8">
    <source>
        <dbReference type="EMBL" id="EFP74487.2"/>
    </source>
</evidence>
<feature type="compositionally biased region" description="Pro residues" evidence="6">
    <location>
        <begin position="50"/>
        <end position="59"/>
    </location>
</feature>
<dbReference type="Gene3D" id="3.20.200.10">
    <property type="entry name" value="MHCK/EF2 kinase"/>
    <property type="match status" value="1"/>
</dbReference>
<evidence type="ECO:0000259" key="7">
    <source>
        <dbReference type="PROSITE" id="PS51158"/>
    </source>
</evidence>
<evidence type="ECO:0000256" key="4">
    <source>
        <dbReference type="ARBA" id="ARBA00022777"/>
    </source>
</evidence>
<dbReference type="KEGG" id="pgr:PGTG_00443"/>
<keyword evidence="4" id="KW-0418">Kinase</keyword>
<organism evidence="8 9">
    <name type="scientific">Puccinia graminis f. sp. tritici (strain CRL 75-36-700-3 / race SCCL)</name>
    <name type="common">Black stem rust fungus</name>
    <dbReference type="NCBI Taxonomy" id="418459"/>
    <lineage>
        <taxon>Eukaryota</taxon>
        <taxon>Fungi</taxon>
        <taxon>Dikarya</taxon>
        <taxon>Basidiomycota</taxon>
        <taxon>Pucciniomycotina</taxon>
        <taxon>Pucciniomycetes</taxon>
        <taxon>Pucciniales</taxon>
        <taxon>Pucciniaceae</taxon>
        <taxon>Puccinia</taxon>
    </lineage>
</organism>
<evidence type="ECO:0000256" key="6">
    <source>
        <dbReference type="SAM" id="MobiDB-lite"/>
    </source>
</evidence>
<dbReference type="Pfam" id="PF02816">
    <property type="entry name" value="Alpha_kinase"/>
    <property type="match status" value="1"/>
</dbReference>
<dbReference type="OrthoDB" id="2871286at2759"/>
<feature type="region of interest" description="Disordered" evidence="6">
    <location>
        <begin position="242"/>
        <end position="299"/>
    </location>
</feature>
<dbReference type="PROSITE" id="PS51158">
    <property type="entry name" value="ALPHA_KINASE"/>
    <property type="match status" value="1"/>
</dbReference>
<evidence type="ECO:0000313" key="9">
    <source>
        <dbReference type="Proteomes" id="UP000008783"/>
    </source>
</evidence>
<reference key="1">
    <citation type="submission" date="2007-01" db="EMBL/GenBank/DDBJ databases">
        <title>The Genome Sequence of Puccinia graminis f. sp. tritici Strain CRL 75-36-700-3.</title>
        <authorList>
            <consortium name="The Broad Institute Genome Sequencing Platform"/>
            <person name="Birren B."/>
            <person name="Lander E."/>
            <person name="Galagan J."/>
            <person name="Nusbaum C."/>
            <person name="Devon K."/>
            <person name="Cuomo C."/>
            <person name="Jaffe D."/>
            <person name="Butler J."/>
            <person name="Alvarez P."/>
            <person name="Gnerre S."/>
            <person name="Grabherr M."/>
            <person name="Mauceli E."/>
            <person name="Brockman W."/>
            <person name="Young S."/>
            <person name="LaButti K."/>
            <person name="Sykes S."/>
            <person name="DeCaprio D."/>
            <person name="Crawford M."/>
            <person name="Koehrsen M."/>
            <person name="Engels R."/>
            <person name="Montgomery P."/>
            <person name="Pearson M."/>
            <person name="Howarth C."/>
            <person name="Larson L."/>
            <person name="White J."/>
            <person name="Zeng Q."/>
            <person name="Kodira C."/>
            <person name="Yandava C."/>
            <person name="Alvarado L."/>
            <person name="O'Leary S."/>
            <person name="Szabo L."/>
            <person name="Dean R."/>
            <person name="Schein J."/>
        </authorList>
    </citation>
    <scope>NUCLEOTIDE SEQUENCE</scope>
    <source>
        <strain>CRL 75-36-700-3</strain>
    </source>
</reference>
<dbReference type="HOGENOM" id="CLU_020761_2_0_1"/>
<feature type="region of interest" description="Disordered" evidence="6">
    <location>
        <begin position="99"/>
        <end position="125"/>
    </location>
</feature>
<dbReference type="EMBL" id="DS178262">
    <property type="protein sequence ID" value="EFP74487.2"/>
    <property type="molecule type" value="Genomic_DNA"/>
</dbReference>
<evidence type="ECO:0000256" key="1">
    <source>
        <dbReference type="ARBA" id="ARBA00022527"/>
    </source>
</evidence>
<evidence type="ECO:0000256" key="2">
    <source>
        <dbReference type="ARBA" id="ARBA00022679"/>
    </source>
</evidence>
<feature type="compositionally biased region" description="Low complexity" evidence="6">
    <location>
        <begin position="250"/>
        <end position="266"/>
    </location>
</feature>
<feature type="compositionally biased region" description="Low complexity" evidence="6">
    <location>
        <begin position="60"/>
        <end position="69"/>
    </location>
</feature>
<proteinExistence type="predicted"/>
<dbReference type="GO" id="GO:0004674">
    <property type="term" value="F:protein serine/threonine kinase activity"/>
    <property type="evidence" value="ECO:0000318"/>
    <property type="project" value="GO_Central"/>
</dbReference>
<keyword evidence="2" id="KW-0808">Transferase</keyword>
<keyword evidence="1" id="KW-0723">Serine/threonine-protein kinase</keyword>
<dbReference type="SMART" id="SM00811">
    <property type="entry name" value="Alpha_kinase"/>
    <property type="match status" value="1"/>
</dbReference>
<dbReference type="Proteomes" id="UP000008783">
    <property type="component" value="Unassembled WGS sequence"/>
</dbReference>
<accession>E3JQH5</accession>
<dbReference type="AlphaFoldDB" id="E3JQH5"/>
<sequence length="609" mass="67236">MVRCIKCKKWSAGPHFANWCRQCLLFFGLDPDSDPLFLASQSNSLNSILPPNPPPPVPPQSQAIGSSETAATHTSATISLRSSADVPVCAGTKAHFQAVGKAKRHKTPLPSASPYSKSKKVKSSASTDDSNKKIFINAGALVLRDEKLKKLAAKYSHDIDITNPNLYSQLKQELWDLFSSELIQKSMITTPLPASPLDQITLSHGESRLPNLRTLLAYISNAKKKPIPIDIIYEEPSDINTDISTRMSRSSNTQLSSQATSQSTSRRSLRDSTCQLDTRQLATRQPANLHPLTHEPEQSMINHNMFSTVRRNPAGHSQNYGFNNDTWANGPIAATVPCRGVASLDTQIAHLGQPLGRCLITINPDGWIVAQRLTFKNNDYSSIQLRSENAPPSELIATSTPITICIDKSSPIGRGSMRVAYPVKIKTNIDGDGNFSITNFVAKERFIDQHPLISNHATDSRMYQACGLLLQEFKNVLSINTDPNLSPQIRQKAAAFNMVRHCVVVTGNKDIPSKIYFIEAVLRGHYVKYSSNVNFTITRNQPGMDIENLEIMNAFTHWSYINSHGQSLVCDLQGVGNMVTDPQIIDLDPNRWADGNNAAQGIQMFLQNH</sequence>
<keyword evidence="9" id="KW-1185">Reference proteome</keyword>
<dbReference type="SUPFAM" id="SSF56112">
    <property type="entry name" value="Protein kinase-like (PK-like)"/>
    <property type="match status" value="1"/>
</dbReference>
<dbReference type="InterPro" id="IPR051852">
    <property type="entry name" value="Alpha-type_PK"/>
</dbReference>
<dbReference type="GO" id="GO:0031037">
    <property type="term" value="P:myosin II filament disassembly"/>
    <property type="evidence" value="ECO:0000318"/>
    <property type="project" value="GO_Central"/>
</dbReference>
<evidence type="ECO:0000256" key="3">
    <source>
        <dbReference type="ARBA" id="ARBA00022741"/>
    </source>
</evidence>
<dbReference type="GO" id="GO:0005524">
    <property type="term" value="F:ATP binding"/>
    <property type="evidence" value="ECO:0007669"/>
    <property type="project" value="UniProtKB-KW"/>
</dbReference>
<dbReference type="VEuPathDB" id="FungiDB:PGTG_00443"/>
<feature type="compositionally biased region" description="Polar residues" evidence="6">
    <location>
        <begin position="274"/>
        <end position="286"/>
    </location>
</feature>
<dbReference type="CDD" id="cd04515">
    <property type="entry name" value="Alpha_kinase"/>
    <property type="match status" value="1"/>
</dbReference>
<reference evidence="9" key="2">
    <citation type="journal article" date="2011" name="Proc. Natl. Acad. Sci. U.S.A.">
        <title>Obligate biotrophy features unraveled by the genomic analysis of rust fungi.</title>
        <authorList>
            <person name="Duplessis S."/>
            <person name="Cuomo C.A."/>
            <person name="Lin Y.-C."/>
            <person name="Aerts A."/>
            <person name="Tisserant E."/>
            <person name="Veneault-Fourrey C."/>
            <person name="Joly D.L."/>
            <person name="Hacquard S."/>
            <person name="Amselem J."/>
            <person name="Cantarel B.L."/>
            <person name="Chiu R."/>
            <person name="Coutinho P.M."/>
            <person name="Feau N."/>
            <person name="Field M."/>
            <person name="Frey P."/>
            <person name="Gelhaye E."/>
            <person name="Goldberg J."/>
            <person name="Grabherr M.G."/>
            <person name="Kodira C.D."/>
            <person name="Kohler A."/>
            <person name="Kuees U."/>
            <person name="Lindquist E.A."/>
            <person name="Lucas S.M."/>
            <person name="Mago R."/>
            <person name="Mauceli E."/>
            <person name="Morin E."/>
            <person name="Murat C."/>
            <person name="Pangilinan J.L."/>
            <person name="Park R."/>
            <person name="Pearson M."/>
            <person name="Quesneville H."/>
            <person name="Rouhier N."/>
            <person name="Sakthikumar S."/>
            <person name="Salamov A.A."/>
            <person name="Schmutz J."/>
            <person name="Selles B."/>
            <person name="Shapiro H."/>
            <person name="Tanguay P."/>
            <person name="Tuskan G.A."/>
            <person name="Henrissat B."/>
            <person name="Van de Peer Y."/>
            <person name="Rouze P."/>
            <person name="Ellis J.G."/>
            <person name="Dodds P.N."/>
            <person name="Schein J.E."/>
            <person name="Zhong S."/>
            <person name="Hamelin R.C."/>
            <person name="Grigoriev I.V."/>
            <person name="Szabo L.J."/>
            <person name="Martin F."/>
        </authorList>
    </citation>
    <scope>NUCLEOTIDE SEQUENCE [LARGE SCALE GENOMIC DNA]</scope>
    <source>
        <strain evidence="9">CRL 75-36-700-3 / race SCCL</strain>
    </source>
</reference>
<dbReference type="InterPro" id="IPR011009">
    <property type="entry name" value="Kinase-like_dom_sf"/>
</dbReference>
<keyword evidence="3" id="KW-0547">Nucleotide-binding</keyword>
<name>E3JQH5_PUCGT</name>
<gene>
    <name evidence="8" type="ORF">PGTG_00443</name>
</gene>
<dbReference type="GeneID" id="10528179"/>
<protein>
    <submittedName>
        <fullName evidence="8">AlphaK I8</fullName>
    </submittedName>
</protein>
<feature type="domain" description="Alpha-type protein kinase" evidence="7">
    <location>
        <begin position="387"/>
        <end position="609"/>
    </location>
</feature>
<dbReference type="RefSeq" id="XP_003307493.2">
    <property type="nucleotide sequence ID" value="XM_003307445.2"/>
</dbReference>
<dbReference type="InterPro" id="IPR004166">
    <property type="entry name" value="a-kinase_dom"/>
</dbReference>
<dbReference type="InParanoid" id="E3JQH5"/>
<dbReference type="eggNOG" id="ENOG502QVA3">
    <property type="taxonomic scope" value="Eukaryota"/>
</dbReference>
<keyword evidence="5" id="KW-0067">ATP-binding</keyword>